<gene>
    <name evidence="3" type="ORF">ACFOWM_01450</name>
</gene>
<reference evidence="4" key="1">
    <citation type="journal article" date="2019" name="Int. J. Syst. Evol. Microbiol.">
        <title>The Global Catalogue of Microorganisms (GCM) 10K type strain sequencing project: providing services to taxonomists for standard genome sequencing and annotation.</title>
        <authorList>
            <consortium name="The Broad Institute Genomics Platform"/>
            <consortium name="The Broad Institute Genome Sequencing Center for Infectious Disease"/>
            <person name="Wu L."/>
            <person name="Ma J."/>
        </authorList>
    </citation>
    <scope>NUCLEOTIDE SEQUENCE [LARGE SCALE GENOMIC DNA]</scope>
    <source>
        <strain evidence="4">CECT 8289</strain>
    </source>
</reference>
<dbReference type="EMBL" id="JBHSCZ010000001">
    <property type="protein sequence ID" value="MFC4261530.1"/>
    <property type="molecule type" value="Genomic_DNA"/>
</dbReference>
<name>A0ABV8QMK1_9BACT</name>
<dbReference type="InterPro" id="IPR018931">
    <property type="entry name" value="DUF2520"/>
</dbReference>
<dbReference type="Proteomes" id="UP001595907">
    <property type="component" value="Unassembled WGS sequence"/>
</dbReference>
<evidence type="ECO:0000313" key="4">
    <source>
        <dbReference type="Proteomes" id="UP001595907"/>
    </source>
</evidence>
<accession>A0ABV8QMK1</accession>
<dbReference type="Gene3D" id="3.40.50.720">
    <property type="entry name" value="NAD(P)-binding Rossmann-like Domain"/>
    <property type="match status" value="1"/>
</dbReference>
<dbReference type="InterPro" id="IPR008927">
    <property type="entry name" value="6-PGluconate_DH-like_C_sf"/>
</dbReference>
<evidence type="ECO:0000259" key="1">
    <source>
        <dbReference type="Pfam" id="PF03807"/>
    </source>
</evidence>
<comment type="caution">
    <text evidence="3">The sequence shown here is derived from an EMBL/GenBank/DDBJ whole genome shotgun (WGS) entry which is preliminary data.</text>
</comment>
<dbReference type="InterPro" id="IPR037108">
    <property type="entry name" value="TM1727-like_C_sf"/>
</dbReference>
<dbReference type="RefSeq" id="WP_379706044.1">
    <property type="nucleotide sequence ID" value="NZ_JBHSCZ010000001.1"/>
</dbReference>
<keyword evidence="4" id="KW-1185">Reference proteome</keyword>
<evidence type="ECO:0000259" key="2">
    <source>
        <dbReference type="Pfam" id="PF10728"/>
    </source>
</evidence>
<feature type="domain" description="DUF2520" evidence="2">
    <location>
        <begin position="123"/>
        <end position="246"/>
    </location>
</feature>
<sequence>MNISFIGTGNVASVLAKACNSKGHIVHQIIGRNVEAGTLLAKEVGANFYELTSKNIESSELIIVATSDRSISDALSSFNFGSTPTVHTAGSVSIDILKNVSDNYGVLYPLQSLRKEMEAIPCIPFIVEANNTFTENILVNFAKTISEQVEIQTEAQRLRLHTAGVIVSNFTNYLYGITENFCVDEHINFDLLKPLISETANRITHLSPKALQTGPAIRGDIATLDKHLRLLSTYPKLRTLYMRMTDGIMNP</sequence>
<dbReference type="SUPFAM" id="SSF48179">
    <property type="entry name" value="6-phosphogluconate dehydrogenase C-terminal domain-like"/>
    <property type="match status" value="1"/>
</dbReference>
<dbReference type="InterPro" id="IPR028939">
    <property type="entry name" value="P5C_Rdtase_cat_N"/>
</dbReference>
<dbReference type="InterPro" id="IPR036291">
    <property type="entry name" value="NAD(P)-bd_dom_sf"/>
</dbReference>
<feature type="domain" description="Pyrroline-5-carboxylate reductase catalytic N-terminal" evidence="1">
    <location>
        <begin position="3"/>
        <end position="78"/>
    </location>
</feature>
<organism evidence="3 4">
    <name type="scientific">Ferruginibacter yonginensis</name>
    <dbReference type="NCBI Taxonomy" id="1310416"/>
    <lineage>
        <taxon>Bacteria</taxon>
        <taxon>Pseudomonadati</taxon>
        <taxon>Bacteroidota</taxon>
        <taxon>Chitinophagia</taxon>
        <taxon>Chitinophagales</taxon>
        <taxon>Chitinophagaceae</taxon>
        <taxon>Ferruginibacter</taxon>
    </lineage>
</organism>
<evidence type="ECO:0000313" key="3">
    <source>
        <dbReference type="EMBL" id="MFC4261530.1"/>
    </source>
</evidence>
<dbReference type="Pfam" id="PF03807">
    <property type="entry name" value="F420_oxidored"/>
    <property type="match status" value="1"/>
</dbReference>
<dbReference type="PANTHER" id="PTHR40459">
    <property type="entry name" value="CONSERVED HYPOTHETICAL ALANINE AND LEUCINE RICH PROTEIN"/>
    <property type="match status" value="1"/>
</dbReference>
<dbReference type="SUPFAM" id="SSF51735">
    <property type="entry name" value="NAD(P)-binding Rossmann-fold domains"/>
    <property type="match status" value="1"/>
</dbReference>
<dbReference type="Gene3D" id="1.10.1040.20">
    <property type="entry name" value="ProC-like, C-terminal domain"/>
    <property type="match status" value="1"/>
</dbReference>
<dbReference type="PANTHER" id="PTHR40459:SF1">
    <property type="entry name" value="CONSERVED HYPOTHETICAL ALANINE AND LEUCINE RICH PROTEIN"/>
    <property type="match status" value="1"/>
</dbReference>
<dbReference type="Pfam" id="PF10728">
    <property type="entry name" value="DUF2520"/>
    <property type="match status" value="1"/>
</dbReference>
<proteinExistence type="predicted"/>
<protein>
    <submittedName>
        <fullName evidence="3">Rossmann-like and DUF2520 domain-containing protein</fullName>
    </submittedName>
</protein>